<accession>A0A6G3X0C4</accession>
<dbReference type="AlphaFoldDB" id="A0A6G3X0C4"/>
<dbReference type="SUPFAM" id="SSF51197">
    <property type="entry name" value="Clavaminate synthase-like"/>
    <property type="match status" value="1"/>
</dbReference>
<dbReference type="InterPro" id="IPR007803">
    <property type="entry name" value="Asp/Arg/Pro-Hydrxlase"/>
</dbReference>
<gene>
    <name evidence="5" type="ORF">G3M58_32820</name>
</gene>
<dbReference type="Pfam" id="PF05118">
    <property type="entry name" value="Asp_Arg_Hydrox"/>
    <property type="match status" value="1"/>
</dbReference>
<dbReference type="Gene3D" id="2.60.120.330">
    <property type="entry name" value="B-lactam Antibiotic, Isopenicillin N Synthase, Chain"/>
    <property type="match status" value="1"/>
</dbReference>
<sequence length="115" mass="13007">SLLSGDVIVSRVEPGARLAPHVDDNDYKLTLHLGLRIPDDCFLRVDGTARAWQEGRCLVFSDAYEHEVWNDGDTAREILLVDIWHPELSPVERQVLNRVRDVLAPASEPEVLEHT</sequence>
<feature type="domain" description="Aspartyl/asparaginy/proline hydroxylase" evidence="4">
    <location>
        <begin position="5"/>
        <end position="86"/>
    </location>
</feature>
<organism evidence="5">
    <name type="scientific">Streptomyces sp. SID7499</name>
    <dbReference type="NCBI Taxonomy" id="2706086"/>
    <lineage>
        <taxon>Bacteria</taxon>
        <taxon>Bacillati</taxon>
        <taxon>Actinomycetota</taxon>
        <taxon>Actinomycetes</taxon>
        <taxon>Kitasatosporales</taxon>
        <taxon>Streptomycetaceae</taxon>
        <taxon>Streptomyces</taxon>
    </lineage>
</organism>
<comment type="caution">
    <text evidence="5">The sequence shown here is derived from an EMBL/GenBank/DDBJ whole genome shotgun (WGS) entry which is preliminary data.</text>
</comment>
<dbReference type="PANTHER" id="PTHR46332:SF5">
    <property type="entry name" value="ASPARTATE BETA-HYDROXYLASE DOMAIN CONTAINING 2"/>
    <property type="match status" value="1"/>
</dbReference>
<reference evidence="5" key="1">
    <citation type="submission" date="2020-01" db="EMBL/GenBank/DDBJ databases">
        <title>Insect and environment-associated Actinomycetes.</title>
        <authorList>
            <person name="Currrie C."/>
            <person name="Chevrette M."/>
            <person name="Carlson C."/>
            <person name="Stubbendieck R."/>
            <person name="Wendt-Pienkowski E."/>
        </authorList>
    </citation>
    <scope>NUCLEOTIDE SEQUENCE</scope>
    <source>
        <strain evidence="5">SID7499</strain>
    </source>
</reference>
<evidence type="ECO:0000256" key="3">
    <source>
        <dbReference type="ARBA" id="ARBA00023002"/>
    </source>
</evidence>
<dbReference type="GO" id="GO:0016020">
    <property type="term" value="C:membrane"/>
    <property type="evidence" value="ECO:0007669"/>
    <property type="project" value="TreeGrafter"/>
</dbReference>
<dbReference type="PANTHER" id="PTHR46332">
    <property type="entry name" value="ASPARTATE BETA-HYDROXYLASE DOMAIN-CONTAINING PROTEIN 2"/>
    <property type="match status" value="1"/>
</dbReference>
<keyword evidence="3" id="KW-0560">Oxidoreductase</keyword>
<protein>
    <submittedName>
        <fullName evidence="5">Aspartyl/asparaginyl beta-hydroxylase domain-containing protein</fullName>
    </submittedName>
</protein>
<feature type="non-terminal residue" evidence="5">
    <location>
        <position position="1"/>
    </location>
</feature>
<evidence type="ECO:0000259" key="4">
    <source>
        <dbReference type="Pfam" id="PF05118"/>
    </source>
</evidence>
<dbReference type="InterPro" id="IPR027443">
    <property type="entry name" value="IPNS-like_sf"/>
</dbReference>
<keyword evidence="2" id="KW-0223">Dioxygenase</keyword>
<comment type="similarity">
    <text evidence="1">Belongs to the aspartyl/asparaginyl beta-hydroxylase family.</text>
</comment>
<evidence type="ECO:0000256" key="2">
    <source>
        <dbReference type="ARBA" id="ARBA00022964"/>
    </source>
</evidence>
<evidence type="ECO:0000313" key="5">
    <source>
        <dbReference type="EMBL" id="NEE11225.1"/>
    </source>
</evidence>
<dbReference type="GO" id="GO:0051213">
    <property type="term" value="F:dioxygenase activity"/>
    <property type="evidence" value="ECO:0007669"/>
    <property type="project" value="UniProtKB-KW"/>
</dbReference>
<evidence type="ECO:0000256" key="1">
    <source>
        <dbReference type="ARBA" id="ARBA00007730"/>
    </source>
</evidence>
<proteinExistence type="inferred from homology"/>
<dbReference type="InterPro" id="IPR051821">
    <property type="entry name" value="Asp/Asn_beta-hydroxylase"/>
</dbReference>
<dbReference type="EMBL" id="JAAGMN010003368">
    <property type="protein sequence ID" value="NEE11225.1"/>
    <property type="molecule type" value="Genomic_DNA"/>
</dbReference>
<name>A0A6G3X0C4_9ACTN</name>